<dbReference type="Proteomes" id="UP000032066">
    <property type="component" value="Unassembled WGS sequence"/>
</dbReference>
<dbReference type="AlphaFoldDB" id="A0A0D0PRT5"/>
<name>A0A0D0PRT5_KITGR</name>
<comment type="caution">
    <text evidence="2">The sequence shown here is derived from an EMBL/GenBank/DDBJ whole genome shotgun (WGS) entry which is preliminary data.</text>
</comment>
<protein>
    <submittedName>
        <fullName evidence="2">Uncharacterized protein</fullName>
    </submittedName>
</protein>
<sequence length="324" mass="33738">MDLDRELSRMMEKSVEELCVPVAVIVAESKRRGRRLRLVRRLQGAGAALTVVAVVAAGANAALSGTTARTPVGSTGPAGAGVPSATDLAGLFGRSSGQGEPNPGPDRSPASDVSAPPTPGRPSGPPMPGRPSATDTPLSGGLLAFTPAQVSKTLGALLPADLKYLKDAENHPGSLPVGTMGVLVHYVDGTGEAASIEVTVRHSQVAFPTDRNAPVDPGALPFQCAETVLGNGARSVQGCHFGFLPDGTGEMVESNDAPVPGLYSHRVSVWRPDGTVLEFTEYSGVRDYTGGKSLKTRTEPPIPLAVWREVAESPDWHWFVVPRS</sequence>
<dbReference type="STRING" id="2064.TR51_14955"/>
<dbReference type="EMBL" id="JXZB01000002">
    <property type="protein sequence ID" value="KIQ65249.1"/>
    <property type="molecule type" value="Genomic_DNA"/>
</dbReference>
<feature type="region of interest" description="Disordered" evidence="1">
    <location>
        <begin position="66"/>
        <end position="141"/>
    </location>
</feature>
<dbReference type="PATRIC" id="fig|2064.6.peg.3213"/>
<keyword evidence="3" id="KW-1185">Reference proteome</keyword>
<evidence type="ECO:0000256" key="1">
    <source>
        <dbReference type="SAM" id="MobiDB-lite"/>
    </source>
</evidence>
<organism evidence="2 3">
    <name type="scientific">Kitasatospora griseola</name>
    <name type="common">Streptomyces griseolosporeus</name>
    <dbReference type="NCBI Taxonomy" id="2064"/>
    <lineage>
        <taxon>Bacteria</taxon>
        <taxon>Bacillati</taxon>
        <taxon>Actinomycetota</taxon>
        <taxon>Actinomycetes</taxon>
        <taxon>Kitasatosporales</taxon>
        <taxon>Streptomycetaceae</taxon>
        <taxon>Kitasatospora</taxon>
    </lineage>
</organism>
<dbReference type="RefSeq" id="WP_043911438.1">
    <property type="nucleotide sequence ID" value="NZ_JXZB01000002.1"/>
</dbReference>
<feature type="compositionally biased region" description="Pro residues" evidence="1">
    <location>
        <begin position="116"/>
        <end position="129"/>
    </location>
</feature>
<accession>A0A0D0PRT5</accession>
<proteinExistence type="predicted"/>
<gene>
    <name evidence="2" type="ORF">TR51_14955</name>
</gene>
<evidence type="ECO:0000313" key="3">
    <source>
        <dbReference type="Proteomes" id="UP000032066"/>
    </source>
</evidence>
<evidence type="ECO:0000313" key="2">
    <source>
        <dbReference type="EMBL" id="KIQ65249.1"/>
    </source>
</evidence>
<reference evidence="2 3" key="1">
    <citation type="submission" date="2015-02" db="EMBL/GenBank/DDBJ databases">
        <title>Draft genome sequence of Kitasatospora griseola MF730-N6, a bafilomycin, terpentecin and satosporin producer.</title>
        <authorList>
            <person name="Arens J.C."/>
            <person name="Haltli B."/>
            <person name="Kerr R.G."/>
        </authorList>
    </citation>
    <scope>NUCLEOTIDE SEQUENCE [LARGE SCALE GENOMIC DNA]</scope>
    <source>
        <strain evidence="2 3">MF730-N6</strain>
    </source>
</reference>
<dbReference type="OrthoDB" id="3870417at2"/>